<feature type="signal peptide" evidence="1">
    <location>
        <begin position="1"/>
        <end position="27"/>
    </location>
</feature>
<evidence type="ECO:0008006" key="4">
    <source>
        <dbReference type="Google" id="ProtNLM"/>
    </source>
</evidence>
<reference evidence="3" key="1">
    <citation type="submission" date="2018-06" db="EMBL/GenBank/DDBJ databases">
        <authorList>
            <person name="Cea G.-C."/>
            <person name="William W."/>
        </authorList>
    </citation>
    <scope>NUCLEOTIDE SEQUENCE [LARGE SCALE GENOMIC DNA]</scope>
    <source>
        <strain evidence="3">DB21MT-2</strain>
    </source>
</reference>
<name>A0A330LY49_9GAMM</name>
<gene>
    <name evidence="2" type="ORF">SHEWBE_0818</name>
</gene>
<evidence type="ECO:0000313" key="2">
    <source>
        <dbReference type="EMBL" id="SQH74795.1"/>
    </source>
</evidence>
<accession>A0A330LY49</accession>
<protein>
    <recommendedName>
        <fullName evidence="4">DUF1579 domain-containing protein</fullName>
    </recommendedName>
</protein>
<organism evidence="2 3">
    <name type="scientific">Shewanella benthica</name>
    <dbReference type="NCBI Taxonomy" id="43661"/>
    <lineage>
        <taxon>Bacteria</taxon>
        <taxon>Pseudomonadati</taxon>
        <taxon>Pseudomonadota</taxon>
        <taxon>Gammaproteobacteria</taxon>
        <taxon>Alteromonadales</taxon>
        <taxon>Shewanellaceae</taxon>
        <taxon>Shewanella</taxon>
    </lineage>
</organism>
<dbReference type="AlphaFoldDB" id="A0A330LY49"/>
<dbReference type="EMBL" id="LS483452">
    <property type="protein sequence ID" value="SQH74795.1"/>
    <property type="molecule type" value="Genomic_DNA"/>
</dbReference>
<evidence type="ECO:0000313" key="3">
    <source>
        <dbReference type="Proteomes" id="UP000250123"/>
    </source>
</evidence>
<dbReference type="Proteomes" id="UP000250123">
    <property type="component" value="Chromosome SHEWBE"/>
</dbReference>
<dbReference type="KEGG" id="sbk:SHEWBE_0818"/>
<proteinExistence type="predicted"/>
<sequence>MISSCFSKSVVSCTIALCVFMPISSWAEKADFGDFCTALAGHWQGSAAKLKQEPMQTSVQAICSTDKQQLLVSVSRNANHNFSETWWFRRRGEAVFLIYFDGVNEDKSQSFSLYRQYGSYTLLGEGELNKRPALIQLRFEPKDNGWLWLQNVQYLDDDTERYLFYRGIEMMPVSLHKAPRS</sequence>
<feature type="chain" id="PRO_5016389950" description="DUF1579 domain-containing protein" evidence="1">
    <location>
        <begin position="28"/>
        <end position="181"/>
    </location>
</feature>
<keyword evidence="1" id="KW-0732">Signal</keyword>
<evidence type="ECO:0000256" key="1">
    <source>
        <dbReference type="SAM" id="SignalP"/>
    </source>
</evidence>